<evidence type="ECO:0000313" key="1">
    <source>
        <dbReference type="EMBL" id="KAI4821125.1"/>
    </source>
</evidence>
<proteinExistence type="predicted"/>
<evidence type="ECO:0000313" key="2">
    <source>
        <dbReference type="Proteomes" id="UP001057452"/>
    </source>
</evidence>
<dbReference type="Proteomes" id="UP001057452">
    <property type="component" value="Chromosome 9"/>
</dbReference>
<dbReference type="EMBL" id="CM043793">
    <property type="protein sequence ID" value="KAI4821125.1"/>
    <property type="molecule type" value="Genomic_DNA"/>
</dbReference>
<reference evidence="1" key="1">
    <citation type="submission" date="2022-05" db="EMBL/GenBank/DDBJ databases">
        <title>Chromosome-level genome of Chaenocephalus aceratus.</title>
        <authorList>
            <person name="Park H."/>
        </authorList>
    </citation>
    <scope>NUCLEOTIDE SEQUENCE</scope>
    <source>
        <strain evidence="1">KU_202001</strain>
    </source>
</reference>
<keyword evidence="2" id="KW-1185">Reference proteome</keyword>
<gene>
    <name evidence="1" type="ORF">KUCAC02_029073</name>
</gene>
<feature type="non-terminal residue" evidence="1">
    <location>
        <position position="1"/>
    </location>
</feature>
<feature type="non-terminal residue" evidence="1">
    <location>
        <position position="211"/>
    </location>
</feature>
<sequence length="211" mass="22593">AGLSLSGDDTVTCSTASNTISLSVITFHQPARAQTVCVSAPGHEPLAISMAPKRGRGGQRACLNEPLPSVLWLEGAQTIQTEEQRERDNMNPDRSRQGAGTQLILLSDCECCEGNAPLSMDRVMDRPMHAAGQPARGWRRLWVRGKQGLAGRGAVGGEPINADEEWVIWAGQEAPEHGKGTRREGVKGSRTPASLNHFILRGVPGNQQASV</sequence>
<comment type="caution">
    <text evidence="1">The sequence shown here is derived from an EMBL/GenBank/DDBJ whole genome shotgun (WGS) entry which is preliminary data.</text>
</comment>
<accession>A0ACB9X4H3</accession>
<protein>
    <submittedName>
        <fullName evidence="1">Uncharacterized protein</fullName>
    </submittedName>
</protein>
<organism evidence="1 2">
    <name type="scientific">Chaenocephalus aceratus</name>
    <name type="common">Blackfin icefish</name>
    <name type="synonym">Chaenichthys aceratus</name>
    <dbReference type="NCBI Taxonomy" id="36190"/>
    <lineage>
        <taxon>Eukaryota</taxon>
        <taxon>Metazoa</taxon>
        <taxon>Chordata</taxon>
        <taxon>Craniata</taxon>
        <taxon>Vertebrata</taxon>
        <taxon>Euteleostomi</taxon>
        <taxon>Actinopterygii</taxon>
        <taxon>Neopterygii</taxon>
        <taxon>Teleostei</taxon>
        <taxon>Neoteleostei</taxon>
        <taxon>Acanthomorphata</taxon>
        <taxon>Eupercaria</taxon>
        <taxon>Perciformes</taxon>
        <taxon>Notothenioidei</taxon>
        <taxon>Channichthyidae</taxon>
        <taxon>Chaenocephalus</taxon>
    </lineage>
</organism>
<name>A0ACB9X4H3_CHAAC</name>